<reference evidence="12 13" key="1">
    <citation type="journal article" date="2023" name="Elife">
        <title>Identification of key yeast species and microbe-microbe interactions impacting larval growth of Drosophila in the wild.</title>
        <authorList>
            <person name="Mure A."/>
            <person name="Sugiura Y."/>
            <person name="Maeda R."/>
            <person name="Honda K."/>
            <person name="Sakurai N."/>
            <person name="Takahashi Y."/>
            <person name="Watada M."/>
            <person name="Katoh T."/>
            <person name="Gotoh A."/>
            <person name="Gotoh Y."/>
            <person name="Taniguchi I."/>
            <person name="Nakamura K."/>
            <person name="Hayashi T."/>
            <person name="Katayama T."/>
            <person name="Uemura T."/>
            <person name="Hattori Y."/>
        </authorList>
    </citation>
    <scope>NUCLEOTIDE SEQUENCE [LARGE SCALE GENOMIC DNA]</scope>
    <source>
        <strain evidence="12 13">SB-73</strain>
    </source>
</reference>
<evidence type="ECO:0000256" key="3">
    <source>
        <dbReference type="ARBA" id="ARBA00009471"/>
    </source>
</evidence>
<dbReference type="AlphaFoldDB" id="A0AAV5RQ18"/>
<evidence type="ECO:0000256" key="8">
    <source>
        <dbReference type="ARBA" id="ARBA00022776"/>
    </source>
</evidence>
<sequence length="768" mass="86823">MSTRTSIPQTPERNNDVLEMSRRRQSSERRSQHTIGEVVHRAVETPVRQRSSSSRRTTIGDNQEEWMKMVRSNRVVAANAFTIPLIDTFYNLLTEDGFGQYPGIFREAAQSLDGCMTVYKSRVGRVNENTTKLIVSLREGSRSDDSNDVDGADNEDDTGETKKQRKKKRLIDPSDEDSHIVASEKLSIDVKELVTKIDPVLLKMSRDFDKRGPESLLQYSVRSNEDGKLILDTEHIDDTEELPHRSRTELPDEQQEQEIEKQAAQLTTIPEEDEDVENNSGHITFSKPRSSTIDDDEESADENDMTLNKIPNENINEIDVDLANVTLSYFAKLNLLDKEVQPLCSLLATAVETPSEGTKDLLIAIREMESADPTNYSMYISSDSINDGLKDGEMEVEPNQFDHDFNNDNFDGIDEQRSFENNDLDLGFGWEQIGSEAGVNDDIDGNDNQDAYGGDSNNYFNELDRTPNTSVVNIPENGMWYSVDFLKQLDQQKSRNWAGPNFWKVKRLVGTKESKEDAKSNNKRTAKLPTLIDFESHDEVPLEELFGTKRRSTLLPLRKYTNEQEFLLPIDMSVKAQSFASLVLKPRASIAGVRGPVQGINDLSMTIDENKQQINLDNENGTSQDSYNGNVSHPYYGDDDVADNYNDNDYATTNFRKASEMFGAAQDGDRPHSRSAKRVDIRLLKNNVWQSISHHIKSEEKEAGLLQVIMDTQPKYSENKASDLSPALYFISLLHLSNEQGLLLQNTPELNDIHIFSGEQDMESPAQT</sequence>
<keyword evidence="5" id="KW-0158">Chromosome</keyword>
<evidence type="ECO:0000256" key="11">
    <source>
        <dbReference type="SAM" id="MobiDB-lite"/>
    </source>
</evidence>
<dbReference type="Proteomes" id="UP001362899">
    <property type="component" value="Unassembled WGS sequence"/>
</dbReference>
<keyword evidence="8" id="KW-0498">Mitosis</keyword>
<keyword evidence="9" id="KW-0226">DNA condensation</keyword>
<feature type="compositionally biased region" description="Acidic residues" evidence="11">
    <location>
        <begin position="293"/>
        <end position="304"/>
    </location>
</feature>
<dbReference type="Pfam" id="PF05786">
    <property type="entry name" value="Cnd2"/>
    <property type="match status" value="2"/>
</dbReference>
<evidence type="ECO:0000256" key="6">
    <source>
        <dbReference type="ARBA" id="ARBA00022490"/>
    </source>
</evidence>
<feature type="compositionally biased region" description="Polar residues" evidence="11">
    <location>
        <begin position="278"/>
        <end position="291"/>
    </location>
</feature>
<evidence type="ECO:0000256" key="9">
    <source>
        <dbReference type="ARBA" id="ARBA00023067"/>
    </source>
</evidence>
<dbReference type="GO" id="GO:0003682">
    <property type="term" value="F:chromatin binding"/>
    <property type="evidence" value="ECO:0007669"/>
    <property type="project" value="TreeGrafter"/>
</dbReference>
<evidence type="ECO:0000256" key="5">
    <source>
        <dbReference type="ARBA" id="ARBA00022454"/>
    </source>
</evidence>
<keyword evidence="10" id="KW-0131">Cell cycle</keyword>
<dbReference type="GO" id="GO:0007076">
    <property type="term" value="P:mitotic chromosome condensation"/>
    <property type="evidence" value="ECO:0007669"/>
    <property type="project" value="InterPro"/>
</dbReference>
<keyword evidence="7" id="KW-0132">Cell division</keyword>
<evidence type="ECO:0000256" key="1">
    <source>
        <dbReference type="ARBA" id="ARBA00004286"/>
    </source>
</evidence>
<comment type="caution">
    <text evidence="12">The sequence shown here is derived from an EMBL/GenBank/DDBJ whole genome shotgun (WGS) entry which is preliminary data.</text>
</comment>
<dbReference type="GO" id="GO:0000796">
    <property type="term" value="C:condensin complex"/>
    <property type="evidence" value="ECO:0007669"/>
    <property type="project" value="InterPro"/>
</dbReference>
<evidence type="ECO:0000256" key="10">
    <source>
        <dbReference type="ARBA" id="ARBA00023306"/>
    </source>
</evidence>
<dbReference type="PANTHER" id="PTHR13108:SF9">
    <property type="entry name" value="CONDENSIN COMPLEX SUBUNIT 2"/>
    <property type="match status" value="1"/>
</dbReference>
<feature type="compositionally biased region" description="Acidic residues" evidence="11">
    <location>
        <begin position="146"/>
        <end position="158"/>
    </location>
</feature>
<evidence type="ECO:0000313" key="12">
    <source>
        <dbReference type="EMBL" id="GMM53342.1"/>
    </source>
</evidence>
<feature type="compositionally biased region" description="Polar residues" evidence="11">
    <location>
        <begin position="1"/>
        <end position="12"/>
    </location>
</feature>
<protein>
    <recommendedName>
        <fullName evidence="4">Condensin complex subunit 2</fullName>
    </recommendedName>
</protein>
<dbReference type="GO" id="GO:0005737">
    <property type="term" value="C:cytoplasm"/>
    <property type="evidence" value="ECO:0007669"/>
    <property type="project" value="UniProtKB-SubCell"/>
</dbReference>
<evidence type="ECO:0000256" key="4">
    <source>
        <dbReference type="ARBA" id="ARBA00016065"/>
    </source>
</evidence>
<accession>A0AAV5RQ18</accession>
<evidence type="ECO:0000313" key="13">
    <source>
        <dbReference type="Proteomes" id="UP001362899"/>
    </source>
</evidence>
<feature type="region of interest" description="Disordered" evidence="11">
    <location>
        <begin position="137"/>
        <end position="176"/>
    </location>
</feature>
<evidence type="ECO:0000256" key="7">
    <source>
        <dbReference type="ARBA" id="ARBA00022618"/>
    </source>
</evidence>
<evidence type="ECO:0000256" key="2">
    <source>
        <dbReference type="ARBA" id="ARBA00004496"/>
    </source>
</evidence>
<keyword evidence="6" id="KW-0963">Cytoplasm</keyword>
<feature type="region of interest" description="Disordered" evidence="11">
    <location>
        <begin position="1"/>
        <end position="33"/>
    </location>
</feature>
<comment type="similarity">
    <text evidence="3">Belongs to the CND2 (condensin subunit 2) family.</text>
</comment>
<keyword evidence="13" id="KW-1185">Reference proteome</keyword>
<feature type="region of interest" description="Disordered" evidence="11">
    <location>
        <begin position="233"/>
        <end position="308"/>
    </location>
</feature>
<name>A0AAV5RQ18_STABA</name>
<dbReference type="GO" id="GO:0051301">
    <property type="term" value="P:cell division"/>
    <property type="evidence" value="ECO:0007669"/>
    <property type="project" value="UniProtKB-KW"/>
</dbReference>
<dbReference type="InterPro" id="IPR022816">
    <property type="entry name" value="Condensin_barren_su2"/>
</dbReference>
<comment type="subcellular location">
    <subcellularLocation>
        <location evidence="1">Chromosome</location>
    </subcellularLocation>
    <subcellularLocation>
        <location evidence="2">Cytoplasm</location>
    </subcellularLocation>
</comment>
<proteinExistence type="inferred from homology"/>
<dbReference type="PANTHER" id="PTHR13108">
    <property type="entry name" value="CONDENSIN COMPLEX SUBUNIT 2"/>
    <property type="match status" value="1"/>
</dbReference>
<feature type="compositionally biased region" description="Basic and acidic residues" evidence="11">
    <location>
        <begin position="13"/>
        <end position="31"/>
    </location>
</feature>
<organism evidence="12 13">
    <name type="scientific">Starmerella bacillaris</name>
    <name type="common">Yeast</name>
    <name type="synonym">Candida zemplinina</name>
    <dbReference type="NCBI Taxonomy" id="1247836"/>
    <lineage>
        <taxon>Eukaryota</taxon>
        <taxon>Fungi</taxon>
        <taxon>Dikarya</taxon>
        <taxon>Ascomycota</taxon>
        <taxon>Saccharomycotina</taxon>
        <taxon>Dipodascomycetes</taxon>
        <taxon>Dipodascales</taxon>
        <taxon>Trichomonascaceae</taxon>
        <taxon>Starmerella</taxon>
    </lineage>
</organism>
<gene>
    <name evidence="12" type="ORF">DASB73_043050</name>
</gene>
<feature type="compositionally biased region" description="Basic and acidic residues" evidence="11">
    <location>
        <begin position="233"/>
        <end position="250"/>
    </location>
</feature>
<dbReference type="EMBL" id="BTGC01000008">
    <property type="protein sequence ID" value="GMM53342.1"/>
    <property type="molecule type" value="Genomic_DNA"/>
</dbReference>